<organism evidence="3 4">
    <name type="scientific">Saccharothrix lopnurensis</name>
    <dbReference type="NCBI Taxonomy" id="1670621"/>
    <lineage>
        <taxon>Bacteria</taxon>
        <taxon>Bacillati</taxon>
        <taxon>Actinomycetota</taxon>
        <taxon>Actinomycetes</taxon>
        <taxon>Pseudonocardiales</taxon>
        <taxon>Pseudonocardiaceae</taxon>
        <taxon>Saccharothrix</taxon>
    </lineage>
</organism>
<evidence type="ECO:0000259" key="2">
    <source>
        <dbReference type="PROSITE" id="PS50995"/>
    </source>
</evidence>
<dbReference type="InterPro" id="IPR036388">
    <property type="entry name" value="WH-like_DNA-bd_sf"/>
</dbReference>
<dbReference type="CDD" id="cd00090">
    <property type="entry name" value="HTH_ARSR"/>
    <property type="match status" value="1"/>
</dbReference>
<dbReference type="PANTHER" id="PTHR33164:SF106">
    <property type="entry name" value="TRANSCRIPTIONAL REGULATORY PROTEIN"/>
    <property type="match status" value="1"/>
</dbReference>
<dbReference type="InterPro" id="IPR000835">
    <property type="entry name" value="HTH_MarR-typ"/>
</dbReference>
<dbReference type="SUPFAM" id="SSF46785">
    <property type="entry name" value="Winged helix' DNA-binding domain"/>
    <property type="match status" value="1"/>
</dbReference>
<dbReference type="PROSITE" id="PS50995">
    <property type="entry name" value="HTH_MARR_2"/>
    <property type="match status" value="1"/>
</dbReference>
<reference evidence="4" key="1">
    <citation type="journal article" date="2019" name="Int. J. Syst. Evol. Microbiol.">
        <title>The Global Catalogue of Microorganisms (GCM) 10K type strain sequencing project: providing services to taxonomists for standard genome sequencing and annotation.</title>
        <authorList>
            <consortium name="The Broad Institute Genomics Platform"/>
            <consortium name="The Broad Institute Genome Sequencing Center for Infectious Disease"/>
            <person name="Wu L."/>
            <person name="Ma J."/>
        </authorList>
    </citation>
    <scope>NUCLEOTIDE SEQUENCE [LARGE SCALE GENOMIC DNA]</scope>
    <source>
        <strain evidence="4">CGMCC 4.7246</strain>
    </source>
</reference>
<dbReference type="Gene3D" id="1.10.10.10">
    <property type="entry name" value="Winged helix-like DNA-binding domain superfamily/Winged helix DNA-binding domain"/>
    <property type="match status" value="1"/>
</dbReference>
<dbReference type="Pfam" id="PF01047">
    <property type="entry name" value="MarR"/>
    <property type="match status" value="1"/>
</dbReference>
<dbReference type="InterPro" id="IPR036390">
    <property type="entry name" value="WH_DNA-bd_sf"/>
</dbReference>
<dbReference type="Proteomes" id="UP001596220">
    <property type="component" value="Unassembled WGS sequence"/>
</dbReference>
<gene>
    <name evidence="3" type="ORF">ACFP3R_13040</name>
</gene>
<comment type="caution">
    <text evidence="3">The sequence shown here is derived from an EMBL/GenBank/DDBJ whole genome shotgun (WGS) entry which is preliminary data.</text>
</comment>
<feature type="domain" description="HTH marR-type" evidence="2">
    <location>
        <begin position="19"/>
        <end position="145"/>
    </location>
</feature>
<dbReference type="SMART" id="SM00347">
    <property type="entry name" value="HTH_MARR"/>
    <property type="match status" value="1"/>
</dbReference>
<evidence type="ECO:0000313" key="3">
    <source>
        <dbReference type="EMBL" id="MFC6090202.1"/>
    </source>
</evidence>
<sequence length="163" mass="17265">MGEGSEARGEEQAGTRDEARDQGRELSTAVVAFHEAVGAHLGVTAVDQRALALIAGRGPMTAGALAREINLTPGAVTGVADRLERAGLVRREPDPEDRRRVVITAVPGAFGQVFAGLSAAMAELSARYTPEEQRVIGDWVARTVDVLGEQTRRLTEGRSPGPR</sequence>
<protein>
    <submittedName>
        <fullName evidence="3">MarR family transcriptional regulator</fullName>
    </submittedName>
</protein>
<proteinExistence type="predicted"/>
<dbReference type="EMBL" id="JBHSQO010000011">
    <property type="protein sequence ID" value="MFC6090202.1"/>
    <property type="molecule type" value="Genomic_DNA"/>
</dbReference>
<keyword evidence="4" id="KW-1185">Reference proteome</keyword>
<dbReference type="InterPro" id="IPR011991">
    <property type="entry name" value="ArsR-like_HTH"/>
</dbReference>
<accession>A0ABW1P6A2</accession>
<dbReference type="InterPro" id="IPR039422">
    <property type="entry name" value="MarR/SlyA-like"/>
</dbReference>
<dbReference type="PANTHER" id="PTHR33164">
    <property type="entry name" value="TRANSCRIPTIONAL REGULATOR, MARR FAMILY"/>
    <property type="match status" value="1"/>
</dbReference>
<feature type="region of interest" description="Disordered" evidence="1">
    <location>
        <begin position="1"/>
        <end position="23"/>
    </location>
</feature>
<name>A0ABW1P6A2_9PSEU</name>
<evidence type="ECO:0000256" key="1">
    <source>
        <dbReference type="SAM" id="MobiDB-lite"/>
    </source>
</evidence>
<evidence type="ECO:0000313" key="4">
    <source>
        <dbReference type="Proteomes" id="UP001596220"/>
    </source>
</evidence>
<dbReference type="RefSeq" id="WP_380635890.1">
    <property type="nucleotide sequence ID" value="NZ_JBHSQO010000011.1"/>
</dbReference>